<feature type="transmembrane region" description="Helical" evidence="9">
    <location>
        <begin position="181"/>
        <end position="198"/>
    </location>
</feature>
<dbReference type="GO" id="GO:0008556">
    <property type="term" value="F:P-type potassium transmembrane transporter activity"/>
    <property type="evidence" value="ECO:0007669"/>
    <property type="project" value="InterPro"/>
</dbReference>
<evidence type="ECO:0000256" key="8">
    <source>
        <dbReference type="ARBA" id="ARBA00023136"/>
    </source>
</evidence>
<dbReference type="OrthoDB" id="9763796at2"/>
<feature type="transmembrane region" description="Helical" evidence="9">
    <location>
        <begin position="488"/>
        <end position="513"/>
    </location>
</feature>
<accession>A0A4R6Z4X1</accession>
<evidence type="ECO:0000313" key="11">
    <source>
        <dbReference type="Proteomes" id="UP000295293"/>
    </source>
</evidence>
<feature type="transmembrane region" description="Helical" evidence="9">
    <location>
        <begin position="294"/>
        <end position="312"/>
    </location>
</feature>
<keyword evidence="6 9" id="KW-1133">Transmembrane helix</keyword>
<protein>
    <recommendedName>
        <fullName evidence="9">Potassium-transporting ATPase potassium-binding subunit</fullName>
    </recommendedName>
    <alternativeName>
        <fullName evidence="9">ATP phosphohydrolase [potassium-transporting] A chain</fullName>
    </alternativeName>
    <alternativeName>
        <fullName evidence="9">Potassium-binding and translocating subunit A</fullName>
    </alternativeName>
    <alternativeName>
        <fullName evidence="9">Potassium-translocating ATPase A chain</fullName>
    </alternativeName>
</protein>
<feature type="transmembrane region" description="Helical" evidence="9">
    <location>
        <begin position="382"/>
        <end position="406"/>
    </location>
</feature>
<dbReference type="HAMAP" id="MF_00275">
    <property type="entry name" value="KdpA"/>
    <property type="match status" value="1"/>
</dbReference>
<evidence type="ECO:0000313" key="10">
    <source>
        <dbReference type="EMBL" id="TDR46735.1"/>
    </source>
</evidence>
<keyword evidence="2 9" id="KW-1003">Cell membrane</keyword>
<feature type="transmembrane region" description="Helical" evidence="9">
    <location>
        <begin position="426"/>
        <end position="448"/>
    </location>
</feature>
<dbReference type="EMBL" id="SNZH01000003">
    <property type="protein sequence ID" value="TDR46735.1"/>
    <property type="molecule type" value="Genomic_DNA"/>
</dbReference>
<dbReference type="Proteomes" id="UP000295293">
    <property type="component" value="Unassembled WGS sequence"/>
</dbReference>
<dbReference type="GO" id="GO:0005886">
    <property type="term" value="C:plasma membrane"/>
    <property type="evidence" value="ECO:0007669"/>
    <property type="project" value="UniProtKB-SubCell"/>
</dbReference>
<keyword evidence="1 9" id="KW-0813">Transport</keyword>
<keyword evidence="3 9" id="KW-0633">Potassium transport</keyword>
<keyword evidence="5 9" id="KW-0630">Potassium</keyword>
<evidence type="ECO:0000256" key="1">
    <source>
        <dbReference type="ARBA" id="ARBA00022448"/>
    </source>
</evidence>
<comment type="similarity">
    <text evidence="9">Belongs to the KdpA family.</text>
</comment>
<dbReference type="NCBIfam" id="TIGR00680">
    <property type="entry name" value="kdpA"/>
    <property type="match status" value="1"/>
</dbReference>
<comment type="caution">
    <text evidence="9">Lacks conserved residue(s) required for the propagation of feature annotation.</text>
</comment>
<gene>
    <name evidence="9" type="primary">kdpA</name>
    <name evidence="10" type="ORF">DFR29_103271</name>
</gene>
<evidence type="ECO:0000256" key="6">
    <source>
        <dbReference type="ARBA" id="ARBA00022989"/>
    </source>
</evidence>
<evidence type="ECO:0000256" key="5">
    <source>
        <dbReference type="ARBA" id="ARBA00022958"/>
    </source>
</evidence>
<comment type="function">
    <text evidence="9">Part of the high-affinity ATP-driven potassium transport (or Kdp) system, which catalyzes the hydrolysis of ATP coupled with the electrogenic transport of potassium into the cytoplasm. This subunit binds the extracellular potassium ions and delivers the ions to the membrane domain of KdpB through an intramembrane tunnel.</text>
</comment>
<reference evidence="10 11" key="1">
    <citation type="submission" date="2019-03" db="EMBL/GenBank/DDBJ databases">
        <title>Genomic Encyclopedia of Type Strains, Phase IV (KMG-IV): sequencing the most valuable type-strain genomes for metagenomic binning, comparative biology and taxonomic classification.</title>
        <authorList>
            <person name="Goeker M."/>
        </authorList>
    </citation>
    <scope>NUCLEOTIDE SEQUENCE [LARGE SCALE GENOMIC DNA]</scope>
    <source>
        <strain evidence="10 11">DSM 21667</strain>
    </source>
</reference>
<dbReference type="PIRSF" id="PIRSF001294">
    <property type="entry name" value="K_ATPaseA"/>
    <property type="match status" value="1"/>
</dbReference>
<feature type="transmembrane region" description="Helical" evidence="9">
    <location>
        <begin position="137"/>
        <end position="160"/>
    </location>
</feature>
<comment type="caution">
    <text evidence="10">The sequence shown here is derived from an EMBL/GenBank/DDBJ whole genome shotgun (WGS) entry which is preliminary data.</text>
</comment>
<keyword evidence="4 9" id="KW-0812">Transmembrane</keyword>
<name>A0A4R6Z4X1_9GAMM</name>
<dbReference type="InterPro" id="IPR004623">
    <property type="entry name" value="KdpA"/>
</dbReference>
<comment type="subunit">
    <text evidence="9">The system is composed of three essential subunits: KdpA, KdpB and KdpC.</text>
</comment>
<feature type="transmembrane region" description="Helical" evidence="9">
    <location>
        <begin position="262"/>
        <end position="282"/>
    </location>
</feature>
<dbReference type="PANTHER" id="PTHR30607:SF2">
    <property type="entry name" value="POTASSIUM-TRANSPORTING ATPASE POTASSIUM-BINDING SUBUNIT"/>
    <property type="match status" value="1"/>
</dbReference>
<dbReference type="Pfam" id="PF03814">
    <property type="entry name" value="KdpA"/>
    <property type="match status" value="1"/>
</dbReference>
<evidence type="ECO:0000256" key="7">
    <source>
        <dbReference type="ARBA" id="ARBA00023065"/>
    </source>
</evidence>
<evidence type="ECO:0000256" key="9">
    <source>
        <dbReference type="HAMAP-Rule" id="MF_00275"/>
    </source>
</evidence>
<sequence>MAEILLILALSVLLAWPLGHYLARVLKGTPSRSDALFVPIESTIYNLLRIDPRRGMSWRGYALAFLVSNALLCVFAWLVFMFQHWLPLNPDGIPGMRWDLALHTAISFITNTNQQHYSGQAQLSYLSQMVGIVSLQVLTPMMGLGIAAAILRGLFGGLNAATAQEGEERNLGNYWVDVTRLSLRVFLPLSLVLSLALTSQGVPSTFAGAQTAQPIDASAGMAEQTIPVGPVAAMVATKQLGTNGGGWYGPNSAVPLENPTPLANALEIIAIVVLPIAVVFMVGPFTGRRRLTALVFGVMATLSVVSLGLAQWSEYQPNAAVAGLAAPGPNLEGKEVRFGASGSALWAAVTTQTSNGSVNAMHDSLNPLAGTVALVNMLINSIWGGIGCGLVGHLVFLLLSIFIAGLMIGRTPEVFGRKLETGEVRLLSFLIVLQSLVILGFTALALVIPGVAANSNPGLHGIAQVFYEYTSAYANNGSGFEGLGDASYWWNLSASATLLLGRYPCLLIPLLVAGRLARKRQAPESAGSLNIESATFGATMIAVIVLITVLSYLPALVLGTVGEQLMLAGG</sequence>
<evidence type="ECO:0000256" key="3">
    <source>
        <dbReference type="ARBA" id="ARBA00022538"/>
    </source>
</evidence>
<keyword evidence="8 9" id="KW-0472">Membrane</keyword>
<keyword evidence="11" id="KW-1185">Reference proteome</keyword>
<dbReference type="RefSeq" id="WP_133817867.1">
    <property type="nucleotide sequence ID" value="NZ_SNZH01000003.1"/>
</dbReference>
<comment type="subcellular location">
    <subcellularLocation>
        <location evidence="9">Cell membrane</location>
        <topology evidence="9">Multi-pass membrane protein</topology>
    </subcellularLocation>
</comment>
<dbReference type="PANTHER" id="PTHR30607">
    <property type="entry name" value="POTASSIUM-TRANSPORTING ATPASE A CHAIN"/>
    <property type="match status" value="1"/>
</dbReference>
<feature type="transmembrane region" description="Helical" evidence="9">
    <location>
        <begin position="534"/>
        <end position="557"/>
    </location>
</feature>
<feature type="transmembrane region" description="Helical" evidence="9">
    <location>
        <begin position="60"/>
        <end position="80"/>
    </location>
</feature>
<keyword evidence="7 9" id="KW-0406">Ion transport</keyword>
<dbReference type="AlphaFoldDB" id="A0A4R6Z4X1"/>
<proteinExistence type="inferred from homology"/>
<organism evidence="10 11">
    <name type="scientific">Tahibacter aquaticus</name>
    <dbReference type="NCBI Taxonomy" id="520092"/>
    <lineage>
        <taxon>Bacteria</taxon>
        <taxon>Pseudomonadati</taxon>
        <taxon>Pseudomonadota</taxon>
        <taxon>Gammaproteobacteria</taxon>
        <taxon>Lysobacterales</taxon>
        <taxon>Rhodanobacteraceae</taxon>
        <taxon>Tahibacter</taxon>
    </lineage>
</organism>
<evidence type="ECO:0000256" key="4">
    <source>
        <dbReference type="ARBA" id="ARBA00022692"/>
    </source>
</evidence>
<evidence type="ECO:0000256" key="2">
    <source>
        <dbReference type="ARBA" id="ARBA00022475"/>
    </source>
</evidence>
<dbReference type="GO" id="GO:0030955">
    <property type="term" value="F:potassium ion binding"/>
    <property type="evidence" value="ECO:0007669"/>
    <property type="project" value="UniProtKB-UniRule"/>
</dbReference>